<name>A0A919FWH5_9ACTN</name>
<organism evidence="3 4">
    <name type="scientific">Kitasatospora indigofera</name>
    <dbReference type="NCBI Taxonomy" id="67307"/>
    <lineage>
        <taxon>Bacteria</taxon>
        <taxon>Bacillati</taxon>
        <taxon>Actinomycetota</taxon>
        <taxon>Actinomycetes</taxon>
        <taxon>Kitasatosporales</taxon>
        <taxon>Streptomycetaceae</taxon>
        <taxon>Kitasatospora</taxon>
    </lineage>
</organism>
<dbReference type="RefSeq" id="WP_190212136.1">
    <property type="nucleotide sequence ID" value="NZ_BNBO01000021.1"/>
</dbReference>
<protein>
    <recommendedName>
        <fullName evidence="2">NERD domain-containing protein</fullName>
    </recommendedName>
</protein>
<proteinExistence type="predicted"/>
<accession>A0A919FWH5</accession>
<evidence type="ECO:0000313" key="4">
    <source>
        <dbReference type="Proteomes" id="UP000617734"/>
    </source>
</evidence>
<feature type="domain" description="NERD" evidence="2">
    <location>
        <begin position="149"/>
        <end position="260"/>
    </location>
</feature>
<dbReference type="AlphaFoldDB" id="A0A919FWH5"/>
<keyword evidence="4" id="KW-1185">Reference proteome</keyword>
<sequence>MEELTVGPWRRPGKDRLYVNRPGAKGESVAWLDCRTGVVTITNREYEAAALAKIEEWCRTCGRTIPPRTVKPNAGPTRQPVRPPQPPSPPHTPSLPVLPPLTSADDLARNRPGAGLQSMIRADEQRHKWLVRVAAKLVGDSLGGEQRLKGLAGEEIVGGLLESLKPAGWKVLHGIPLPTGADIDHVVIGPPGVFTVNAKHHPDASVFVGDGAVKINRSSHPYLQNSEFEADRTARLLSRWCGFDVPVHPVIAVVGARKISHGADAQRVEVLDAALIGSALSARPALLSPARQEQIYRIARHRYVWSQLGKRNSRSR</sequence>
<evidence type="ECO:0000313" key="3">
    <source>
        <dbReference type="EMBL" id="GHH73772.1"/>
    </source>
</evidence>
<feature type="compositionally biased region" description="Pro residues" evidence="1">
    <location>
        <begin position="81"/>
        <end position="99"/>
    </location>
</feature>
<dbReference type="InterPro" id="IPR011528">
    <property type="entry name" value="NERD"/>
</dbReference>
<dbReference type="EMBL" id="BNBO01000021">
    <property type="protein sequence ID" value="GHH73772.1"/>
    <property type="molecule type" value="Genomic_DNA"/>
</dbReference>
<gene>
    <name evidence="3" type="ORF">GCM10018781_38840</name>
</gene>
<dbReference type="Pfam" id="PF08378">
    <property type="entry name" value="NERD"/>
    <property type="match status" value="1"/>
</dbReference>
<dbReference type="Proteomes" id="UP000617734">
    <property type="component" value="Unassembled WGS sequence"/>
</dbReference>
<feature type="region of interest" description="Disordered" evidence="1">
    <location>
        <begin position="65"/>
        <end position="111"/>
    </location>
</feature>
<dbReference type="PROSITE" id="PS50965">
    <property type="entry name" value="NERD"/>
    <property type="match status" value="1"/>
</dbReference>
<reference evidence="3" key="2">
    <citation type="submission" date="2020-09" db="EMBL/GenBank/DDBJ databases">
        <authorList>
            <person name="Sun Q."/>
            <person name="Ohkuma M."/>
        </authorList>
    </citation>
    <scope>NUCLEOTIDE SEQUENCE</scope>
    <source>
        <strain evidence="3">JCM 4646</strain>
    </source>
</reference>
<dbReference type="GeneID" id="95354289"/>
<comment type="caution">
    <text evidence="3">The sequence shown here is derived from an EMBL/GenBank/DDBJ whole genome shotgun (WGS) entry which is preliminary data.</text>
</comment>
<reference evidence="3" key="1">
    <citation type="journal article" date="2014" name="Int. J. Syst. Evol. Microbiol.">
        <title>Complete genome sequence of Corynebacterium casei LMG S-19264T (=DSM 44701T), isolated from a smear-ripened cheese.</title>
        <authorList>
            <consortium name="US DOE Joint Genome Institute (JGI-PGF)"/>
            <person name="Walter F."/>
            <person name="Albersmeier A."/>
            <person name="Kalinowski J."/>
            <person name="Ruckert C."/>
        </authorList>
    </citation>
    <scope>NUCLEOTIDE SEQUENCE</scope>
    <source>
        <strain evidence="3">JCM 4646</strain>
    </source>
</reference>
<evidence type="ECO:0000259" key="2">
    <source>
        <dbReference type="PROSITE" id="PS50965"/>
    </source>
</evidence>
<evidence type="ECO:0000256" key="1">
    <source>
        <dbReference type="SAM" id="MobiDB-lite"/>
    </source>
</evidence>